<protein>
    <submittedName>
        <fullName evidence="3">Uncharacterized protein</fullName>
    </submittedName>
</protein>
<evidence type="ECO:0000256" key="1">
    <source>
        <dbReference type="SAM" id="MobiDB-lite"/>
    </source>
</evidence>
<feature type="signal peptide" evidence="2">
    <location>
        <begin position="1"/>
        <end position="16"/>
    </location>
</feature>
<dbReference type="Proteomes" id="UP000799538">
    <property type="component" value="Unassembled WGS sequence"/>
</dbReference>
<accession>A0A6A6GAL8</accession>
<name>A0A6A6GAL8_9PEZI</name>
<evidence type="ECO:0000313" key="3">
    <source>
        <dbReference type="EMBL" id="KAF2222762.1"/>
    </source>
</evidence>
<dbReference type="EMBL" id="ML992507">
    <property type="protein sequence ID" value="KAF2222762.1"/>
    <property type="molecule type" value="Genomic_DNA"/>
</dbReference>
<evidence type="ECO:0000313" key="4">
    <source>
        <dbReference type="Proteomes" id="UP000799538"/>
    </source>
</evidence>
<keyword evidence="2" id="KW-0732">Signal</keyword>
<dbReference type="OrthoDB" id="4160690at2759"/>
<organism evidence="3 4">
    <name type="scientific">Elsinoe ampelina</name>
    <dbReference type="NCBI Taxonomy" id="302913"/>
    <lineage>
        <taxon>Eukaryota</taxon>
        <taxon>Fungi</taxon>
        <taxon>Dikarya</taxon>
        <taxon>Ascomycota</taxon>
        <taxon>Pezizomycotina</taxon>
        <taxon>Dothideomycetes</taxon>
        <taxon>Dothideomycetidae</taxon>
        <taxon>Myriangiales</taxon>
        <taxon>Elsinoaceae</taxon>
        <taxon>Elsinoe</taxon>
    </lineage>
</organism>
<dbReference type="AlphaFoldDB" id="A0A6A6GAL8"/>
<sequence>MRSFIILTTCAAAVSAVSDAYFEKLLKRQAPGTPQYDCHAACGGVITASRTEGFCDTDSFKTNFDSCMDCALVYNIWQYYGSSVGRAATTCGLEANPTPATAATTSSDSPSSSAVTQTTSEAASSTTSASSTAEAVTTASTSTTSSASSASASTSAVISSTAGSTSIAANATTPTTSSPPIASLTGAADMTRAKEGAVAVGFGIAAYMLL</sequence>
<reference evidence="4" key="1">
    <citation type="journal article" date="2020" name="Stud. Mycol.">
        <title>101 Dothideomycetes genomes: A test case for predicting lifestyles and emergence of pathogens.</title>
        <authorList>
            <person name="Haridas S."/>
            <person name="Albert R."/>
            <person name="Binder M."/>
            <person name="Bloem J."/>
            <person name="LaButti K."/>
            <person name="Salamov A."/>
            <person name="Andreopoulos B."/>
            <person name="Baker S."/>
            <person name="Barry K."/>
            <person name="Bills G."/>
            <person name="Bluhm B."/>
            <person name="Cannon C."/>
            <person name="Castanera R."/>
            <person name="Culley D."/>
            <person name="Daum C."/>
            <person name="Ezra D."/>
            <person name="Gonzalez J."/>
            <person name="Henrissat B."/>
            <person name="Kuo A."/>
            <person name="Liang C."/>
            <person name="Lipzen A."/>
            <person name="Lutzoni F."/>
            <person name="Magnuson J."/>
            <person name="Mondo S."/>
            <person name="Nolan M."/>
            <person name="Ohm R."/>
            <person name="Pangilinan J."/>
            <person name="Park H.-J."/>
            <person name="Ramirez L."/>
            <person name="Alfaro M."/>
            <person name="Sun H."/>
            <person name="Tritt A."/>
            <person name="Yoshinaga Y."/>
            <person name="Zwiers L.-H."/>
            <person name="Turgeon B."/>
            <person name="Goodwin S."/>
            <person name="Spatafora J."/>
            <person name="Crous P."/>
            <person name="Grigoriev I."/>
        </authorList>
    </citation>
    <scope>NUCLEOTIDE SEQUENCE [LARGE SCALE GENOMIC DNA]</scope>
    <source>
        <strain evidence="4">CECT 20119</strain>
    </source>
</reference>
<feature type="chain" id="PRO_5025411523" evidence="2">
    <location>
        <begin position="17"/>
        <end position="210"/>
    </location>
</feature>
<keyword evidence="4" id="KW-1185">Reference proteome</keyword>
<gene>
    <name evidence="3" type="ORF">BDZ85DRAFT_296060</name>
</gene>
<evidence type="ECO:0000256" key="2">
    <source>
        <dbReference type="SAM" id="SignalP"/>
    </source>
</evidence>
<feature type="region of interest" description="Disordered" evidence="1">
    <location>
        <begin position="97"/>
        <end position="134"/>
    </location>
</feature>
<proteinExistence type="predicted"/>